<name>A0A7L5AMI2_9MICO</name>
<dbReference type="RefSeq" id="WP_236966534.1">
    <property type="nucleotide sequence ID" value="NZ_CP017146.1"/>
</dbReference>
<keyword evidence="2" id="KW-1185">Reference proteome</keyword>
<evidence type="ECO:0000313" key="2">
    <source>
        <dbReference type="Proteomes" id="UP000464507"/>
    </source>
</evidence>
<dbReference type="EMBL" id="CP017146">
    <property type="protein sequence ID" value="QHO70331.1"/>
    <property type="molecule type" value="Genomic_DNA"/>
</dbReference>
<reference evidence="1 2" key="1">
    <citation type="submission" date="2016-09" db="EMBL/GenBank/DDBJ databases">
        <title>Complete genome sequence of microbes from the polar regions.</title>
        <authorList>
            <person name="Liao L."/>
            <person name="Chen B."/>
        </authorList>
    </citation>
    <scope>NUCLEOTIDE SEQUENCE [LARGE SCALE GENOMIC DNA]</scope>
    <source>
        <strain evidence="1 2">ZS314</strain>
    </source>
</reference>
<sequence length="106" mass="11477">MNTRLYTEQSSSKSTATTWLPSYESLVDNLTFMCDNMPKVSESHINVRSSGACNLMPASLTPTEIEGSYFTDRFTKGDVVLTFVDRSTGYASFAAATTHVESGASG</sequence>
<protein>
    <submittedName>
        <fullName evidence="1">Uncharacterized protein</fullName>
    </submittedName>
</protein>
<evidence type="ECO:0000313" key="1">
    <source>
        <dbReference type="EMBL" id="QHO70331.1"/>
    </source>
</evidence>
<organism evidence="1 2">
    <name type="scientific">Marisediminicola antarctica</name>
    <dbReference type="NCBI Taxonomy" id="674079"/>
    <lineage>
        <taxon>Bacteria</taxon>
        <taxon>Bacillati</taxon>
        <taxon>Actinomycetota</taxon>
        <taxon>Actinomycetes</taxon>
        <taxon>Micrococcales</taxon>
        <taxon>Microbacteriaceae</taxon>
        <taxon>Marisediminicola</taxon>
    </lineage>
</organism>
<proteinExistence type="predicted"/>
<dbReference type="KEGG" id="mant:BHD05_12415"/>
<dbReference type="Proteomes" id="UP000464507">
    <property type="component" value="Chromosome"/>
</dbReference>
<dbReference type="AlphaFoldDB" id="A0A7L5AMI2"/>
<accession>A0A7L5AMI2</accession>
<gene>
    <name evidence="1" type="ORF">BHD05_12415</name>
</gene>